<proteinExistence type="predicted"/>
<accession>A0A8T3CDN6</accession>
<comment type="caution">
    <text evidence="1">The sequence shown here is derived from an EMBL/GenBank/DDBJ whole genome shotgun (WGS) entry which is preliminary data.</text>
</comment>
<dbReference type="AlphaFoldDB" id="A0A8T3CDN6"/>
<dbReference type="Proteomes" id="UP000829196">
    <property type="component" value="Unassembled WGS sequence"/>
</dbReference>
<dbReference type="PANTHER" id="PTHR35046">
    <property type="entry name" value="ZINC KNUCKLE (CCHC-TYPE) FAMILY PROTEIN"/>
    <property type="match status" value="1"/>
</dbReference>
<evidence type="ECO:0000313" key="2">
    <source>
        <dbReference type="Proteomes" id="UP000829196"/>
    </source>
</evidence>
<gene>
    <name evidence="1" type="ORF">KFK09_000074</name>
</gene>
<name>A0A8T3CDN6_DENNO</name>
<dbReference type="OrthoDB" id="784094at2759"/>
<reference evidence="1" key="1">
    <citation type="journal article" date="2022" name="Front. Genet.">
        <title>Chromosome-Scale Assembly of the Dendrobium nobile Genome Provides Insights Into the Molecular Mechanism of the Biosynthesis of the Medicinal Active Ingredient of Dendrobium.</title>
        <authorList>
            <person name="Xu Q."/>
            <person name="Niu S.-C."/>
            <person name="Li K.-L."/>
            <person name="Zheng P.-J."/>
            <person name="Zhang X.-J."/>
            <person name="Jia Y."/>
            <person name="Liu Y."/>
            <person name="Niu Y.-X."/>
            <person name="Yu L.-H."/>
            <person name="Chen D.-F."/>
            <person name="Zhang G.-Q."/>
        </authorList>
    </citation>
    <scope>NUCLEOTIDE SEQUENCE</scope>
    <source>
        <tissue evidence="1">Leaf</tissue>
    </source>
</reference>
<protein>
    <submittedName>
        <fullName evidence="1">Uncharacterized protein</fullName>
    </submittedName>
</protein>
<sequence>MQALQLKTIPNANPYKVSWVKKGVEIAVTDSRRVHFSIRKNYDSEVMCDVIDMDVCHIILGRPWQFDVGAIHDCRANTYTFKWKGKTLKMLPSNRDMENVGQNSKPSMCVVSGNQLLHAWRDSSHILALVVKEKTATVEQGDVPELVKNLIEQYADLGPANLLAELLPLRNIQHRIDLIPGSTIPNLPHYRLCPTEQRIL</sequence>
<organism evidence="1 2">
    <name type="scientific">Dendrobium nobile</name>
    <name type="common">Orchid</name>
    <dbReference type="NCBI Taxonomy" id="94219"/>
    <lineage>
        <taxon>Eukaryota</taxon>
        <taxon>Viridiplantae</taxon>
        <taxon>Streptophyta</taxon>
        <taxon>Embryophyta</taxon>
        <taxon>Tracheophyta</taxon>
        <taxon>Spermatophyta</taxon>
        <taxon>Magnoliopsida</taxon>
        <taxon>Liliopsida</taxon>
        <taxon>Asparagales</taxon>
        <taxon>Orchidaceae</taxon>
        <taxon>Epidendroideae</taxon>
        <taxon>Malaxideae</taxon>
        <taxon>Dendrobiinae</taxon>
        <taxon>Dendrobium</taxon>
    </lineage>
</organism>
<dbReference type="PANTHER" id="PTHR35046:SF18">
    <property type="entry name" value="RNA-DIRECTED DNA POLYMERASE"/>
    <property type="match status" value="1"/>
</dbReference>
<dbReference type="EMBL" id="JAGYWB010000001">
    <property type="protein sequence ID" value="KAI0530530.1"/>
    <property type="molecule type" value="Genomic_DNA"/>
</dbReference>
<evidence type="ECO:0000313" key="1">
    <source>
        <dbReference type="EMBL" id="KAI0530530.1"/>
    </source>
</evidence>
<keyword evidence="2" id="KW-1185">Reference proteome</keyword>